<dbReference type="OrthoDB" id="269227at2759"/>
<evidence type="ECO:0000313" key="5">
    <source>
        <dbReference type="Proteomes" id="UP000434172"/>
    </source>
</evidence>
<dbReference type="InterPro" id="IPR000172">
    <property type="entry name" value="GMC_OxRdtase_N"/>
</dbReference>
<dbReference type="Gene3D" id="3.30.560.10">
    <property type="entry name" value="Glucose Oxidase, domain 3"/>
    <property type="match status" value="1"/>
</dbReference>
<dbReference type="SUPFAM" id="SSF51905">
    <property type="entry name" value="FAD/NAD(P)-binding domain"/>
    <property type="match status" value="1"/>
</dbReference>
<gene>
    <name evidence="4" type="ORF">GQ607_005772</name>
</gene>
<dbReference type="EMBL" id="WOWK01000026">
    <property type="protein sequence ID" value="KAF0327008.1"/>
    <property type="molecule type" value="Genomic_DNA"/>
</dbReference>
<dbReference type="AlphaFoldDB" id="A0A8H3ZPK3"/>
<dbReference type="GO" id="GO:0050660">
    <property type="term" value="F:flavin adenine dinucleotide binding"/>
    <property type="evidence" value="ECO:0007669"/>
    <property type="project" value="InterPro"/>
</dbReference>
<dbReference type="GO" id="GO:0044550">
    <property type="term" value="P:secondary metabolite biosynthetic process"/>
    <property type="evidence" value="ECO:0007669"/>
    <property type="project" value="TreeGrafter"/>
</dbReference>
<dbReference type="InterPro" id="IPR012132">
    <property type="entry name" value="GMC_OxRdtase"/>
</dbReference>
<evidence type="ECO:0000313" key="4">
    <source>
        <dbReference type="EMBL" id="KAF0327008.1"/>
    </source>
</evidence>
<reference evidence="4 5" key="1">
    <citation type="submission" date="2019-12" db="EMBL/GenBank/DDBJ databases">
        <title>A genome sequence resource for the geographically widespread anthracnose pathogen Colletotrichum asianum.</title>
        <authorList>
            <person name="Meng Y."/>
        </authorList>
    </citation>
    <scope>NUCLEOTIDE SEQUENCE [LARGE SCALE GENOMIC DNA]</scope>
    <source>
        <strain evidence="4 5">ICMP 18580</strain>
    </source>
</reference>
<dbReference type="Proteomes" id="UP000434172">
    <property type="component" value="Unassembled WGS sequence"/>
</dbReference>
<name>A0A8H3ZPK3_9PEZI</name>
<sequence>MSPSSQWLWMALAMATASAVQASSVLDTYDYVIIGGGTAGMTLASRLSAVAENTVLVIEAGSLDNYEAAVMIPRFYPAASGFAPGTRYDWNLTTVPQTFLQRQTVNLTQGHTIRGSSTVNAMIFDRGMPSNYDSWAALGNEGWDFENLLPYFKKVELMSSNHQSYFVC</sequence>
<evidence type="ECO:0000256" key="1">
    <source>
        <dbReference type="ARBA" id="ARBA00010790"/>
    </source>
</evidence>
<evidence type="ECO:0000259" key="3">
    <source>
        <dbReference type="Pfam" id="PF00732"/>
    </source>
</evidence>
<dbReference type="Gene3D" id="3.50.50.60">
    <property type="entry name" value="FAD/NAD(P)-binding domain"/>
    <property type="match status" value="1"/>
</dbReference>
<keyword evidence="2" id="KW-0732">Signal</keyword>
<feature type="signal peptide" evidence="2">
    <location>
        <begin position="1"/>
        <end position="22"/>
    </location>
</feature>
<comment type="caution">
    <text evidence="4">The sequence shown here is derived from an EMBL/GenBank/DDBJ whole genome shotgun (WGS) entry which is preliminary data.</text>
</comment>
<protein>
    <recommendedName>
        <fullName evidence="3">Glucose-methanol-choline oxidoreductase N-terminal domain-containing protein</fullName>
    </recommendedName>
</protein>
<proteinExistence type="inferred from homology"/>
<dbReference type="PANTHER" id="PTHR11552">
    <property type="entry name" value="GLUCOSE-METHANOL-CHOLINE GMC OXIDOREDUCTASE"/>
    <property type="match status" value="1"/>
</dbReference>
<dbReference type="PANTHER" id="PTHR11552:SF115">
    <property type="entry name" value="DEHYDROGENASE XPTC-RELATED"/>
    <property type="match status" value="1"/>
</dbReference>
<dbReference type="InterPro" id="IPR036188">
    <property type="entry name" value="FAD/NAD-bd_sf"/>
</dbReference>
<dbReference type="GO" id="GO:0016614">
    <property type="term" value="F:oxidoreductase activity, acting on CH-OH group of donors"/>
    <property type="evidence" value="ECO:0007669"/>
    <property type="project" value="InterPro"/>
</dbReference>
<accession>A0A8H3ZPK3</accession>
<dbReference type="Pfam" id="PF00732">
    <property type="entry name" value="GMC_oxred_N"/>
    <property type="match status" value="1"/>
</dbReference>
<keyword evidence="5" id="KW-1185">Reference proteome</keyword>
<comment type="similarity">
    <text evidence="1">Belongs to the GMC oxidoreductase family.</text>
</comment>
<feature type="domain" description="Glucose-methanol-choline oxidoreductase N-terminal" evidence="3">
    <location>
        <begin position="29"/>
        <end position="156"/>
    </location>
</feature>
<organism evidence="4 5">
    <name type="scientific">Colletotrichum asianum</name>
    <dbReference type="NCBI Taxonomy" id="702518"/>
    <lineage>
        <taxon>Eukaryota</taxon>
        <taxon>Fungi</taxon>
        <taxon>Dikarya</taxon>
        <taxon>Ascomycota</taxon>
        <taxon>Pezizomycotina</taxon>
        <taxon>Sordariomycetes</taxon>
        <taxon>Hypocreomycetidae</taxon>
        <taxon>Glomerellales</taxon>
        <taxon>Glomerellaceae</taxon>
        <taxon>Colletotrichum</taxon>
        <taxon>Colletotrichum gloeosporioides species complex</taxon>
    </lineage>
</organism>
<evidence type="ECO:0000256" key="2">
    <source>
        <dbReference type="SAM" id="SignalP"/>
    </source>
</evidence>
<feature type="chain" id="PRO_5034046555" description="Glucose-methanol-choline oxidoreductase N-terminal domain-containing protein" evidence="2">
    <location>
        <begin position="23"/>
        <end position="168"/>
    </location>
</feature>